<dbReference type="InterPro" id="IPR011004">
    <property type="entry name" value="Trimer_LpxA-like_sf"/>
</dbReference>
<dbReference type="AlphaFoldDB" id="E8U590"/>
<evidence type="ECO:0000313" key="8">
    <source>
        <dbReference type="Proteomes" id="UP000008635"/>
    </source>
</evidence>
<evidence type="ECO:0000256" key="4">
    <source>
        <dbReference type="ARBA" id="ARBA00023056"/>
    </source>
</evidence>
<dbReference type="Gene3D" id="2.160.10.10">
    <property type="entry name" value="Hexapeptide repeat proteins"/>
    <property type="match status" value="1"/>
</dbReference>
<dbReference type="EMBL" id="CP002454">
    <property type="protein sequence ID" value="ADV66229.1"/>
    <property type="molecule type" value="Genomic_DNA"/>
</dbReference>
<evidence type="ECO:0000259" key="5">
    <source>
        <dbReference type="Pfam" id="PF00483"/>
    </source>
</evidence>
<dbReference type="HOGENOM" id="CLU_029499_14_1_0"/>
<keyword evidence="3 7" id="KW-0548">Nucleotidyltransferase</keyword>
<evidence type="ECO:0000259" key="6">
    <source>
        <dbReference type="Pfam" id="PF24894"/>
    </source>
</evidence>
<evidence type="ECO:0000256" key="3">
    <source>
        <dbReference type="ARBA" id="ARBA00022695"/>
    </source>
</evidence>
<reference evidence="7 8" key="1">
    <citation type="journal article" date="2011" name="Stand. Genomic Sci.">
        <title>Complete genome sequence of Deinococcus maricopensis type strain (LB-34).</title>
        <authorList>
            <person name="Pukall R."/>
            <person name="Zeytun A."/>
            <person name="Lucas S."/>
            <person name="Lapidus A."/>
            <person name="Hammon N."/>
            <person name="Deshpande S."/>
            <person name="Nolan M."/>
            <person name="Cheng J.F."/>
            <person name="Pitluck S."/>
            <person name="Liolios K."/>
            <person name="Pagani I."/>
            <person name="Mikhailova N."/>
            <person name="Ivanova N."/>
            <person name="Mavromatis K."/>
            <person name="Pati A."/>
            <person name="Tapia R."/>
            <person name="Han C."/>
            <person name="Goodwin L."/>
            <person name="Chen A."/>
            <person name="Palaniappan K."/>
            <person name="Land M."/>
            <person name="Hauser L."/>
            <person name="Chang Y.J."/>
            <person name="Jeffries C.D."/>
            <person name="Brambilla E.M."/>
            <person name="Rohde M."/>
            <person name="Goker M."/>
            <person name="Detter J.C."/>
            <person name="Woyke T."/>
            <person name="Bristow J."/>
            <person name="Eisen J.A."/>
            <person name="Markowitz V."/>
            <person name="Hugenholtz P."/>
            <person name="Kyrpides N.C."/>
            <person name="Klenk H.P."/>
        </authorList>
    </citation>
    <scope>NUCLEOTIDE SEQUENCE [LARGE SCALE GENOMIC DNA]</scope>
    <source>
        <strain evidence="8">DSM 21211 / LMG 22137 / NRRL B-23946 / LB-34</strain>
    </source>
</reference>
<dbReference type="PANTHER" id="PTHR43523:SF2">
    <property type="entry name" value="GLUCOSE-1-PHOSPHATE ADENYLYLTRANSFERASE"/>
    <property type="match status" value="1"/>
</dbReference>
<dbReference type="EC" id="2.7.7.27" evidence="7"/>
<evidence type="ECO:0000256" key="2">
    <source>
        <dbReference type="ARBA" id="ARBA00022679"/>
    </source>
</evidence>
<protein>
    <submittedName>
        <fullName evidence="7">Glucose-1-phosphate adenylyltransferase</fullName>
        <ecNumber evidence="7">2.7.7.27</ecNumber>
    </submittedName>
</protein>
<evidence type="ECO:0000313" key="7">
    <source>
        <dbReference type="EMBL" id="ADV66229.1"/>
    </source>
</evidence>
<dbReference type="InterPro" id="IPR005835">
    <property type="entry name" value="NTP_transferase_dom"/>
</dbReference>
<keyword evidence="4" id="KW-0320">Glycogen biosynthesis</keyword>
<accession>E8U590</accession>
<dbReference type="KEGG" id="dmr:Deima_0570"/>
<dbReference type="GO" id="GO:0008878">
    <property type="term" value="F:glucose-1-phosphate adenylyltransferase activity"/>
    <property type="evidence" value="ECO:0007669"/>
    <property type="project" value="UniProtKB-EC"/>
</dbReference>
<gene>
    <name evidence="7" type="ordered locus">Deima_0570</name>
</gene>
<dbReference type="Gene3D" id="3.90.550.10">
    <property type="entry name" value="Spore Coat Polysaccharide Biosynthesis Protein SpsA, Chain A"/>
    <property type="match status" value="1"/>
</dbReference>
<dbReference type="Pfam" id="PF00483">
    <property type="entry name" value="NTP_transferase"/>
    <property type="match status" value="1"/>
</dbReference>
<dbReference type="InterPro" id="IPR011831">
    <property type="entry name" value="ADP-Glc_PPase"/>
</dbReference>
<dbReference type="Pfam" id="PF24894">
    <property type="entry name" value="Hexapep_GlmU"/>
    <property type="match status" value="1"/>
</dbReference>
<keyword evidence="8" id="KW-1185">Reference proteome</keyword>
<dbReference type="CDD" id="cd02508">
    <property type="entry name" value="ADP_Glucose_PP"/>
    <property type="match status" value="1"/>
</dbReference>
<comment type="similarity">
    <text evidence="1">Belongs to the bacterial/plant glucose-1-phosphate adenylyltransferase family.</text>
</comment>
<dbReference type="SUPFAM" id="SSF53448">
    <property type="entry name" value="Nucleotide-diphospho-sugar transferases"/>
    <property type="match status" value="1"/>
</dbReference>
<organism evidence="7 8">
    <name type="scientific">Deinococcus maricopensis (strain DSM 21211 / LMG 22137 / NRRL B-23946 / LB-34)</name>
    <dbReference type="NCBI Taxonomy" id="709986"/>
    <lineage>
        <taxon>Bacteria</taxon>
        <taxon>Thermotogati</taxon>
        <taxon>Deinococcota</taxon>
        <taxon>Deinococci</taxon>
        <taxon>Deinococcales</taxon>
        <taxon>Deinococcaceae</taxon>
        <taxon>Deinococcus</taxon>
    </lineage>
</organism>
<feature type="domain" description="Glucose-1-phosphate adenylyltransferase/Bifunctional protein GlmU-like C-terminal hexapeptide" evidence="6">
    <location>
        <begin position="306"/>
        <end position="375"/>
    </location>
</feature>
<proteinExistence type="inferred from homology"/>
<dbReference type="PANTHER" id="PTHR43523">
    <property type="entry name" value="GLUCOSE-1-PHOSPHATE ADENYLYLTRANSFERASE-RELATED"/>
    <property type="match status" value="1"/>
</dbReference>
<reference evidence="8" key="2">
    <citation type="submission" date="2011-01" db="EMBL/GenBank/DDBJ databases">
        <title>The complete genome of Deinococcus maricopensis DSM 21211.</title>
        <authorList>
            <consortium name="US DOE Joint Genome Institute (JGI-PGF)"/>
            <person name="Lucas S."/>
            <person name="Copeland A."/>
            <person name="Lapidus A."/>
            <person name="Goodwin L."/>
            <person name="Pitluck S."/>
            <person name="Kyrpides N."/>
            <person name="Mavromatis K."/>
            <person name="Pagani I."/>
            <person name="Ivanova N."/>
            <person name="Ovchinnikova G."/>
            <person name="Zeytun A."/>
            <person name="Detter J.C."/>
            <person name="Han C."/>
            <person name="Land M."/>
            <person name="Hauser L."/>
            <person name="Markowitz V."/>
            <person name="Cheng J.-F."/>
            <person name="Hugenholtz P."/>
            <person name="Woyke T."/>
            <person name="Wu D."/>
            <person name="Pukall R."/>
            <person name="Gehrich-Schroeter G."/>
            <person name="Brambilla E."/>
            <person name="Klenk H.-P."/>
            <person name="Eisen J.A."/>
        </authorList>
    </citation>
    <scope>NUCLEOTIDE SEQUENCE [LARGE SCALE GENOMIC DNA]</scope>
    <source>
        <strain evidence="8">DSM 21211 / LMG 22137 / NRRL B-23946 / LB-34</strain>
    </source>
</reference>
<sequence>MASRSPRARGTRVDGQSVLTLILAGGQGKRMGVLTEDRAKPVMPFGGTYHLIDFALSNCVNSGLSDVWVVEEYELHSLNDHLRNGRPWDLDRTHGGLQVLPPYTGGDEEGGFARGNAHALWLQRQLIEEFDPDVLLVLSADHVYALDYGEVIRAHVARAAQLTMVTVPVPPGERASRFGNVVVGEDGRVRQFAYKPDKPISDTVTTEVFAYDARALLAALQALAEDGGAEALGDFGERLVPHFVEGGGAYAWAFDGYWRDVGLPDAYWRAHMDLLDRQSVVLDRPDWPILTAGIPRTPARIEDGAVVRGSILSYGCEVAGTVERSVLAPGVIVEAGATVRGSVLLRDVTVRAGATVERAIVDNDACIGAGARVGAAQGDLVVVGEGASVADGAVIAAGEQVAPTGT</sequence>
<evidence type="ECO:0000256" key="1">
    <source>
        <dbReference type="ARBA" id="ARBA00010443"/>
    </source>
</evidence>
<dbReference type="Proteomes" id="UP000008635">
    <property type="component" value="Chromosome"/>
</dbReference>
<feature type="domain" description="Nucleotidyl transferase" evidence="5">
    <location>
        <begin position="20"/>
        <end position="276"/>
    </location>
</feature>
<dbReference type="InterPro" id="IPR029044">
    <property type="entry name" value="Nucleotide-diphossugar_trans"/>
</dbReference>
<dbReference type="OrthoDB" id="9801810at2"/>
<keyword evidence="2 7" id="KW-0808">Transferase</keyword>
<dbReference type="GO" id="GO:0005978">
    <property type="term" value="P:glycogen biosynthetic process"/>
    <property type="evidence" value="ECO:0007669"/>
    <property type="project" value="UniProtKB-KW"/>
</dbReference>
<dbReference type="STRING" id="709986.Deima_0570"/>
<name>E8U590_DEIML</name>
<dbReference type="InterPro" id="IPR056818">
    <property type="entry name" value="GlmU/GlgC-like_hexapep"/>
</dbReference>
<dbReference type="SUPFAM" id="SSF51161">
    <property type="entry name" value="Trimeric LpxA-like enzymes"/>
    <property type="match status" value="1"/>
</dbReference>
<dbReference type="RefSeq" id="WP_013555734.1">
    <property type="nucleotide sequence ID" value="NC_014958.1"/>
</dbReference>
<dbReference type="CDD" id="cd04651">
    <property type="entry name" value="LbH_G1P_AT_C"/>
    <property type="match status" value="1"/>
</dbReference>
<dbReference type="eggNOG" id="COG0448">
    <property type="taxonomic scope" value="Bacteria"/>
</dbReference>